<dbReference type="PATRIC" id="fig|940295.4.peg.957"/>
<dbReference type="SMART" id="SM00471">
    <property type="entry name" value="HDc"/>
    <property type="match status" value="1"/>
</dbReference>
<dbReference type="STRING" id="940295.EYM_04995"/>
<keyword evidence="3" id="KW-1185">Reference proteome</keyword>
<proteinExistence type="predicted"/>
<dbReference type="CDD" id="cd00077">
    <property type="entry name" value="HDc"/>
    <property type="match status" value="1"/>
</dbReference>
<dbReference type="EMBL" id="CP006867">
    <property type="protein sequence ID" value="ALU12540.1"/>
    <property type="molecule type" value="Genomic_DNA"/>
</dbReference>
<sequence length="556" mass="63036">MGDEKGVELRAVRDPIHGFVELPKDLFETLIDTELFQRLRDVKQLGLAYLVYPSATHTRFEHSLGAAAVMKNMITHVIENTKELIHLTKHLKPAYEEVMKELENLLPEAVVAALLHDIGHMLLSHVSEKVTKSDLTYLKEAGAIPLFTDHELRGIAIVEELIQSGSEVRYKGRRVDLETVKEVLQAAYFSGARMNLLSNLNPRNNAKLIIAQLISSEIDVDRGDFVLRDAYSAGVSLGSYDLNRLYKVIVLVPDKENKDLLKVGILDKGISVIESMLLGRVFMYKDVYLHTISMLYSAMAVRILNLILKREDWRDLLYEIEVIRMAYHKGASPSNDLGKEQGAKLTEIMNLVTDSTFYQMLRKIPSEIEKRVRNGRIKLDDDLVTLYLLAKSILSRRRWTYLLASDELSQKLVNKYYSEDDKEGREAFLTLLSQYYHSAVILYFSRYKGYTGGVLVAKRSKPTEVCLLEECPASVVAKELMGKNFTKLILVFPEARGELEFKRWYLKKGDVSDLLKGLSEAYEKGFGKELEVEKYLDGASGTAARLAVKLESLPSA</sequence>
<dbReference type="GO" id="GO:0008832">
    <property type="term" value="F:dGTPase activity"/>
    <property type="evidence" value="ECO:0007669"/>
    <property type="project" value="TreeGrafter"/>
</dbReference>
<dbReference type="KEGG" id="iis:EYM_04995"/>
<evidence type="ECO:0000313" key="3">
    <source>
        <dbReference type="Proteomes" id="UP000060778"/>
    </source>
</evidence>
<organism evidence="2 3">
    <name type="scientific">Ignicoccus islandicus DSM 13165</name>
    <dbReference type="NCBI Taxonomy" id="940295"/>
    <lineage>
        <taxon>Archaea</taxon>
        <taxon>Thermoproteota</taxon>
        <taxon>Thermoprotei</taxon>
        <taxon>Desulfurococcales</taxon>
        <taxon>Desulfurococcaceae</taxon>
        <taxon>Ignicoccus</taxon>
    </lineage>
</organism>
<dbReference type="GeneID" id="30680384"/>
<reference evidence="2 3" key="1">
    <citation type="submission" date="2013-11" db="EMBL/GenBank/DDBJ databases">
        <title>Comparative genomics of Ignicoccus.</title>
        <authorList>
            <person name="Podar M."/>
        </authorList>
    </citation>
    <scope>NUCLEOTIDE SEQUENCE [LARGE SCALE GENOMIC DNA]</scope>
    <source>
        <strain evidence="2 3">DSM 13165</strain>
    </source>
</reference>
<protein>
    <recommendedName>
        <fullName evidence="1">HD/PDEase domain-containing protein</fullName>
    </recommendedName>
</protein>
<gene>
    <name evidence="2" type="ORF">EYM_04995</name>
</gene>
<dbReference type="GO" id="GO:0006203">
    <property type="term" value="P:dGTP catabolic process"/>
    <property type="evidence" value="ECO:0007669"/>
    <property type="project" value="TreeGrafter"/>
</dbReference>
<dbReference type="AlphaFoldDB" id="A0A0U3G2K8"/>
<dbReference type="InterPro" id="IPR003607">
    <property type="entry name" value="HD/PDEase_dom"/>
</dbReference>
<accession>A0A0U3G2K8</accession>
<dbReference type="Proteomes" id="UP000060778">
    <property type="component" value="Chromosome"/>
</dbReference>
<dbReference type="InterPro" id="IPR050135">
    <property type="entry name" value="dGTPase-like"/>
</dbReference>
<dbReference type="SUPFAM" id="SSF109604">
    <property type="entry name" value="HD-domain/PDEase-like"/>
    <property type="match status" value="1"/>
</dbReference>
<evidence type="ECO:0000313" key="2">
    <source>
        <dbReference type="EMBL" id="ALU12540.1"/>
    </source>
</evidence>
<evidence type="ECO:0000259" key="1">
    <source>
        <dbReference type="SMART" id="SM00471"/>
    </source>
</evidence>
<dbReference type="PANTHER" id="PTHR11373">
    <property type="entry name" value="DEOXYNUCLEOSIDE TRIPHOSPHATE TRIPHOSPHOHYDROLASE"/>
    <property type="match status" value="1"/>
</dbReference>
<dbReference type="RefSeq" id="WP_075049926.1">
    <property type="nucleotide sequence ID" value="NZ_CP006867.1"/>
</dbReference>
<feature type="domain" description="HD/PDEase" evidence="1">
    <location>
        <begin position="55"/>
        <end position="173"/>
    </location>
</feature>
<dbReference type="OrthoDB" id="8895at2157"/>
<dbReference type="PANTHER" id="PTHR11373:SF4">
    <property type="entry name" value="DEOXYNUCLEOSIDE TRIPHOSPHATE TRIPHOSPHOHYDROLASE SAMHD1"/>
    <property type="match status" value="1"/>
</dbReference>
<dbReference type="Gene3D" id="1.10.3210.10">
    <property type="entry name" value="Hypothetical protein af1432"/>
    <property type="match status" value="1"/>
</dbReference>
<name>A0A0U3G2K8_9CREN</name>